<evidence type="ECO:0000313" key="3">
    <source>
        <dbReference type="Proteomes" id="UP000026915"/>
    </source>
</evidence>
<feature type="compositionally biased region" description="Basic and acidic residues" evidence="1">
    <location>
        <begin position="17"/>
        <end position="27"/>
    </location>
</feature>
<protein>
    <submittedName>
        <fullName evidence="2">Uncharacterized protein</fullName>
    </submittedName>
</protein>
<dbReference type="Gramene" id="EOY17991">
    <property type="protein sequence ID" value="EOY17991"/>
    <property type="gene ID" value="TCM_042669"/>
</dbReference>
<name>A0A061FLL4_THECC</name>
<proteinExistence type="predicted"/>
<dbReference type="HOGENOM" id="CLU_2594590_0_0_1"/>
<organism evidence="2 3">
    <name type="scientific">Theobroma cacao</name>
    <name type="common">Cacao</name>
    <name type="synonym">Cocoa</name>
    <dbReference type="NCBI Taxonomy" id="3641"/>
    <lineage>
        <taxon>Eukaryota</taxon>
        <taxon>Viridiplantae</taxon>
        <taxon>Streptophyta</taxon>
        <taxon>Embryophyta</taxon>
        <taxon>Tracheophyta</taxon>
        <taxon>Spermatophyta</taxon>
        <taxon>Magnoliopsida</taxon>
        <taxon>eudicotyledons</taxon>
        <taxon>Gunneridae</taxon>
        <taxon>Pentapetalae</taxon>
        <taxon>rosids</taxon>
        <taxon>malvids</taxon>
        <taxon>Malvales</taxon>
        <taxon>Malvaceae</taxon>
        <taxon>Byttnerioideae</taxon>
        <taxon>Theobroma</taxon>
    </lineage>
</organism>
<keyword evidence="3" id="KW-1185">Reference proteome</keyword>
<evidence type="ECO:0000313" key="2">
    <source>
        <dbReference type="EMBL" id="EOY17991.1"/>
    </source>
</evidence>
<sequence>MSQACMYQPGQDISSMHTREKEHDFPGKKKKKNEFSSALVSSLLPNPHIADTISNPLNSPRLRTNQAFKIPLGKNIFLAY</sequence>
<dbReference type="AlphaFoldDB" id="A0A061FLL4"/>
<dbReference type="InParanoid" id="A0A061FLL4"/>
<dbReference type="EMBL" id="CM001888">
    <property type="protein sequence ID" value="EOY17991.1"/>
    <property type="molecule type" value="Genomic_DNA"/>
</dbReference>
<dbReference type="Proteomes" id="UP000026915">
    <property type="component" value="Chromosome 10"/>
</dbReference>
<feature type="compositionally biased region" description="Polar residues" evidence="1">
    <location>
        <begin position="1"/>
        <end position="16"/>
    </location>
</feature>
<feature type="region of interest" description="Disordered" evidence="1">
    <location>
        <begin position="1"/>
        <end position="33"/>
    </location>
</feature>
<gene>
    <name evidence="2" type="ORF">TCM_042669</name>
</gene>
<accession>A0A061FLL4</accession>
<reference evidence="2 3" key="1">
    <citation type="journal article" date="2013" name="Genome Biol.">
        <title>The genome sequence of the most widely cultivated cacao type and its use to identify candidate genes regulating pod color.</title>
        <authorList>
            <person name="Motamayor J.C."/>
            <person name="Mockaitis K."/>
            <person name="Schmutz J."/>
            <person name="Haiminen N."/>
            <person name="Iii D.L."/>
            <person name="Cornejo O."/>
            <person name="Findley S.D."/>
            <person name="Zheng P."/>
            <person name="Utro F."/>
            <person name="Royaert S."/>
            <person name="Saski C."/>
            <person name="Jenkins J."/>
            <person name="Podicheti R."/>
            <person name="Zhao M."/>
            <person name="Scheffler B.E."/>
            <person name="Stack J.C."/>
            <person name="Feltus F.A."/>
            <person name="Mustiga G.M."/>
            <person name="Amores F."/>
            <person name="Phillips W."/>
            <person name="Marelli J.P."/>
            <person name="May G.D."/>
            <person name="Shapiro H."/>
            <person name="Ma J."/>
            <person name="Bustamante C.D."/>
            <person name="Schnell R.J."/>
            <person name="Main D."/>
            <person name="Gilbert D."/>
            <person name="Parida L."/>
            <person name="Kuhn D.N."/>
        </authorList>
    </citation>
    <scope>NUCLEOTIDE SEQUENCE [LARGE SCALE GENOMIC DNA]</scope>
    <source>
        <strain evidence="3">cv. Matina 1-6</strain>
    </source>
</reference>
<evidence type="ECO:0000256" key="1">
    <source>
        <dbReference type="SAM" id="MobiDB-lite"/>
    </source>
</evidence>